<feature type="domain" description="HIG1" evidence="7">
    <location>
        <begin position="14"/>
        <end position="106"/>
    </location>
</feature>
<organism evidence="8 9">
    <name type="scientific">Habropoda laboriosa</name>
    <dbReference type="NCBI Taxonomy" id="597456"/>
    <lineage>
        <taxon>Eukaryota</taxon>
        <taxon>Metazoa</taxon>
        <taxon>Ecdysozoa</taxon>
        <taxon>Arthropoda</taxon>
        <taxon>Hexapoda</taxon>
        <taxon>Insecta</taxon>
        <taxon>Pterygota</taxon>
        <taxon>Neoptera</taxon>
        <taxon>Endopterygota</taxon>
        <taxon>Hymenoptera</taxon>
        <taxon>Apocrita</taxon>
        <taxon>Aculeata</taxon>
        <taxon>Apoidea</taxon>
        <taxon>Anthophila</taxon>
        <taxon>Apidae</taxon>
        <taxon>Habropoda</taxon>
    </lineage>
</organism>
<gene>
    <name evidence="8" type="ORF">WH47_06247</name>
</gene>
<dbReference type="InterPro" id="IPR050355">
    <property type="entry name" value="RCF1"/>
</dbReference>
<evidence type="ECO:0000256" key="2">
    <source>
        <dbReference type="ARBA" id="ARBA00022692"/>
    </source>
</evidence>
<accession>A0A0L7RKB6</accession>
<dbReference type="PROSITE" id="PS51503">
    <property type="entry name" value="HIG1"/>
    <property type="match status" value="1"/>
</dbReference>
<protein>
    <submittedName>
        <fullName evidence="8">HIG1 domain family member 1C</fullName>
    </submittedName>
</protein>
<proteinExistence type="predicted"/>
<dbReference type="Pfam" id="PF04588">
    <property type="entry name" value="HIG_1_N"/>
    <property type="match status" value="1"/>
</dbReference>
<reference evidence="8 9" key="1">
    <citation type="submission" date="2015-07" db="EMBL/GenBank/DDBJ databases">
        <title>The genome of Habropoda laboriosa.</title>
        <authorList>
            <person name="Pan H."/>
            <person name="Kapheim K."/>
        </authorList>
    </citation>
    <scope>NUCLEOTIDE SEQUENCE [LARGE SCALE GENOMIC DNA]</scope>
    <source>
        <strain evidence="8">0110345459</strain>
    </source>
</reference>
<evidence type="ECO:0000256" key="6">
    <source>
        <dbReference type="SAM" id="Phobius"/>
    </source>
</evidence>
<sequence>MNPPAWANNKSIDIPEEAIRQSLESQESFDSQGFSLSKQSPFLLVGLAGLVAVCGIGAFKWKTMKKTMSPSMYLMQLRVTAQSTVLGCLALGMIYHMYQDFVLKKK</sequence>
<evidence type="ECO:0000313" key="9">
    <source>
        <dbReference type="Proteomes" id="UP000053825"/>
    </source>
</evidence>
<comment type="subcellular location">
    <subcellularLocation>
        <location evidence="1">Mitochondrion membrane</location>
    </subcellularLocation>
</comment>
<feature type="transmembrane region" description="Helical" evidence="6">
    <location>
        <begin position="41"/>
        <end position="59"/>
    </location>
</feature>
<dbReference type="Gene3D" id="6.10.140.1320">
    <property type="match status" value="1"/>
</dbReference>
<name>A0A0L7RKB6_9HYME</name>
<evidence type="ECO:0000256" key="1">
    <source>
        <dbReference type="ARBA" id="ARBA00004325"/>
    </source>
</evidence>
<evidence type="ECO:0000256" key="3">
    <source>
        <dbReference type="ARBA" id="ARBA00022989"/>
    </source>
</evidence>
<dbReference type="GO" id="GO:0097250">
    <property type="term" value="P:mitochondrial respirasome assembly"/>
    <property type="evidence" value="ECO:0007669"/>
    <property type="project" value="TreeGrafter"/>
</dbReference>
<keyword evidence="9" id="KW-1185">Reference proteome</keyword>
<dbReference type="AlphaFoldDB" id="A0A0L7RKB6"/>
<evidence type="ECO:0000313" key="8">
    <source>
        <dbReference type="EMBL" id="KOC71186.1"/>
    </source>
</evidence>
<dbReference type="GO" id="GO:0031966">
    <property type="term" value="C:mitochondrial membrane"/>
    <property type="evidence" value="ECO:0007669"/>
    <property type="project" value="UniProtKB-SubCell"/>
</dbReference>
<keyword evidence="3 6" id="KW-1133">Transmembrane helix</keyword>
<dbReference type="PANTHER" id="PTHR12297">
    <property type="entry name" value="HYPOXIA-INDUCBILE GENE 1 HIG1 -RELATED"/>
    <property type="match status" value="1"/>
</dbReference>
<dbReference type="EMBL" id="KQ414578">
    <property type="protein sequence ID" value="KOC71186.1"/>
    <property type="molecule type" value="Genomic_DNA"/>
</dbReference>
<evidence type="ECO:0000256" key="4">
    <source>
        <dbReference type="ARBA" id="ARBA00023128"/>
    </source>
</evidence>
<evidence type="ECO:0000256" key="5">
    <source>
        <dbReference type="ARBA" id="ARBA00023136"/>
    </source>
</evidence>
<dbReference type="OrthoDB" id="10003563at2759"/>
<dbReference type="STRING" id="597456.A0A0L7RKB6"/>
<dbReference type="PANTHER" id="PTHR12297:SF3">
    <property type="entry name" value="HIG1 DOMAIN FAMILY MEMBER 1A"/>
    <property type="match status" value="1"/>
</dbReference>
<dbReference type="InterPro" id="IPR007667">
    <property type="entry name" value="Hypoxia_induced_domain"/>
</dbReference>
<feature type="transmembrane region" description="Helical" evidence="6">
    <location>
        <begin position="79"/>
        <end position="98"/>
    </location>
</feature>
<keyword evidence="2 6" id="KW-0812">Transmembrane</keyword>
<evidence type="ECO:0000259" key="7">
    <source>
        <dbReference type="PROSITE" id="PS51503"/>
    </source>
</evidence>
<keyword evidence="5 6" id="KW-0472">Membrane</keyword>
<keyword evidence="4" id="KW-0496">Mitochondrion</keyword>
<dbReference type="Proteomes" id="UP000053825">
    <property type="component" value="Unassembled WGS sequence"/>
</dbReference>